<reference evidence="2 3" key="1">
    <citation type="submission" date="2019-05" db="EMBL/GenBank/DDBJ databases">
        <title>Emergence of the Ug99 lineage of the wheat stem rust pathogen through somatic hybridization.</title>
        <authorList>
            <person name="Li F."/>
            <person name="Upadhyaya N.M."/>
            <person name="Sperschneider J."/>
            <person name="Matny O."/>
            <person name="Nguyen-Phuc H."/>
            <person name="Mago R."/>
            <person name="Raley C."/>
            <person name="Miller M.E."/>
            <person name="Silverstein K.A.T."/>
            <person name="Henningsen E."/>
            <person name="Hirsch C.D."/>
            <person name="Visser B."/>
            <person name="Pretorius Z.A."/>
            <person name="Steffenson B.J."/>
            <person name="Schwessinger B."/>
            <person name="Dodds P.N."/>
            <person name="Figueroa M."/>
        </authorList>
    </citation>
    <scope>NUCLEOTIDE SEQUENCE [LARGE SCALE GENOMIC DNA]</scope>
    <source>
        <strain evidence="2">21-0</strain>
    </source>
</reference>
<keyword evidence="3" id="KW-1185">Reference proteome</keyword>
<proteinExistence type="predicted"/>
<dbReference type="EMBL" id="VSWC01000170">
    <property type="protein sequence ID" value="KAA1072288.1"/>
    <property type="molecule type" value="Genomic_DNA"/>
</dbReference>
<gene>
    <name evidence="2" type="ORF">PGT21_031850</name>
</gene>
<sequence>MLVPDGKSSAMRWYHLYLAFLSLASVSAFLEDLEYDWRDQGPFAELGDPIVELFPSLREYHSSNGASKPCESNLALMISNYPGHSTLQSPLTGQQLHKWPSASPVVDGLSWPDLQVETPRLDEEPGSRKRKKHSHAHLLPPRETALDSGFMSCSSHPYNRVDSGNVPIPSEKAIAVNPTGRNPLVRNDRSLGGDGEVNCGQTQTQAEALASLFNSDIATTAHPSQSAEAFVKPSDFRNRKQPRFSKTLDPIERNHIQVTNPFNPSSGTTVPIVYEYIQAMSKRLHSRDLRFSNSAWTAIHATLPLCCKLNESGSASRTIRIIDSSRQQLRRYDVLESLYRNLISMIHDLHLERLNTPVEHIMHVRNIFDRLNGEILNPANGVPLLGTSNPTAKGWKDDFKNTEFGHMQERLAIYFSDGTKAQLPSLASDLIESYYDCQESDESAIRNRFGKIKDLEELNKIRMDPYLQDRFYFLYNIPATDATFQKFLSSDGGRWLKHHPNYDVFHEASWNFENALNSQPKIHRTCRKVNHAVLRIAFLSNDESKKQYACFGTSEESPIQLWTVFIRL</sequence>
<keyword evidence="1" id="KW-0732">Signal</keyword>
<protein>
    <submittedName>
        <fullName evidence="2">Uncharacterized protein</fullName>
    </submittedName>
</protein>
<evidence type="ECO:0000313" key="3">
    <source>
        <dbReference type="Proteomes" id="UP000324748"/>
    </source>
</evidence>
<dbReference type="Proteomes" id="UP000324748">
    <property type="component" value="Unassembled WGS sequence"/>
</dbReference>
<evidence type="ECO:0000313" key="2">
    <source>
        <dbReference type="EMBL" id="KAA1072288.1"/>
    </source>
</evidence>
<name>A0A5B0M8N5_PUCGR</name>
<feature type="chain" id="PRO_5022824483" evidence="1">
    <location>
        <begin position="29"/>
        <end position="568"/>
    </location>
</feature>
<dbReference type="AlphaFoldDB" id="A0A5B0M8N5"/>
<dbReference type="OrthoDB" id="2497988at2759"/>
<feature type="signal peptide" evidence="1">
    <location>
        <begin position="1"/>
        <end position="28"/>
    </location>
</feature>
<organism evidence="2 3">
    <name type="scientific">Puccinia graminis f. sp. tritici</name>
    <dbReference type="NCBI Taxonomy" id="56615"/>
    <lineage>
        <taxon>Eukaryota</taxon>
        <taxon>Fungi</taxon>
        <taxon>Dikarya</taxon>
        <taxon>Basidiomycota</taxon>
        <taxon>Pucciniomycotina</taxon>
        <taxon>Pucciniomycetes</taxon>
        <taxon>Pucciniales</taxon>
        <taxon>Pucciniaceae</taxon>
        <taxon>Puccinia</taxon>
    </lineage>
</organism>
<accession>A0A5B0M8N5</accession>
<evidence type="ECO:0000256" key="1">
    <source>
        <dbReference type="SAM" id="SignalP"/>
    </source>
</evidence>
<comment type="caution">
    <text evidence="2">The sequence shown here is derived from an EMBL/GenBank/DDBJ whole genome shotgun (WGS) entry which is preliminary data.</text>
</comment>